<sequence>MKKLRHALYAVLNASEPDSSDYRIANYLIENIYKMQRFGIQDVADACFVSKSSVSRFCRRIGYADFLSMSQSIKYVQMRTYKRFDEYLDLPAEKMADAYLDQMSQCIQQVRAYASPEILSELAGLLFRYDKVGIFGQMQSYSVAMNFQFELASLGKHVASFIMMSQQEDFILESGPEAMAIIISSGGRYFQDFSRYFDYQSKNRPYLVLITNNQRLKKCVPYDKVYIVPCDSNTASQPTSLQIFANLVAMHYSRLLSERPLQETS</sequence>
<protein>
    <recommendedName>
        <fullName evidence="1">HTH rpiR-type domain-containing protein</fullName>
    </recommendedName>
</protein>
<dbReference type="Pfam" id="PF01418">
    <property type="entry name" value="HTH_6"/>
    <property type="match status" value="1"/>
</dbReference>
<proteinExistence type="predicted"/>
<dbReference type="InterPro" id="IPR047640">
    <property type="entry name" value="RpiR-like"/>
</dbReference>
<evidence type="ECO:0000313" key="3">
    <source>
        <dbReference type="Proteomes" id="UP000823906"/>
    </source>
</evidence>
<dbReference type="PROSITE" id="PS51071">
    <property type="entry name" value="HTH_RPIR"/>
    <property type="match status" value="1"/>
</dbReference>
<evidence type="ECO:0000313" key="2">
    <source>
        <dbReference type="EMBL" id="HJC45820.1"/>
    </source>
</evidence>
<dbReference type="GO" id="GO:1901135">
    <property type="term" value="P:carbohydrate derivative metabolic process"/>
    <property type="evidence" value="ECO:0007669"/>
    <property type="project" value="InterPro"/>
</dbReference>
<feature type="domain" description="HTH rpiR-type" evidence="1">
    <location>
        <begin position="4"/>
        <end position="80"/>
    </location>
</feature>
<dbReference type="GO" id="GO:0003700">
    <property type="term" value="F:DNA-binding transcription factor activity"/>
    <property type="evidence" value="ECO:0007669"/>
    <property type="project" value="InterPro"/>
</dbReference>
<organism evidence="2 3">
    <name type="scientific">Candidatus Faecalibacterium faecigallinarum</name>
    <dbReference type="NCBI Taxonomy" id="2838577"/>
    <lineage>
        <taxon>Bacteria</taxon>
        <taxon>Bacillati</taxon>
        <taxon>Bacillota</taxon>
        <taxon>Clostridia</taxon>
        <taxon>Eubacteriales</taxon>
        <taxon>Oscillospiraceae</taxon>
        <taxon>Faecalibacterium</taxon>
    </lineage>
</organism>
<dbReference type="SUPFAM" id="SSF46689">
    <property type="entry name" value="Homeodomain-like"/>
    <property type="match status" value="1"/>
</dbReference>
<dbReference type="InterPro" id="IPR036388">
    <property type="entry name" value="WH-like_DNA-bd_sf"/>
</dbReference>
<dbReference type="GO" id="GO:0003677">
    <property type="term" value="F:DNA binding"/>
    <property type="evidence" value="ECO:0007669"/>
    <property type="project" value="InterPro"/>
</dbReference>
<dbReference type="AlphaFoldDB" id="A0A9D2P805"/>
<dbReference type="InterPro" id="IPR000281">
    <property type="entry name" value="HTH_RpiR"/>
</dbReference>
<gene>
    <name evidence="2" type="ORF">H9703_06800</name>
</gene>
<dbReference type="Proteomes" id="UP000823906">
    <property type="component" value="Unassembled WGS sequence"/>
</dbReference>
<dbReference type="SUPFAM" id="SSF53697">
    <property type="entry name" value="SIS domain"/>
    <property type="match status" value="1"/>
</dbReference>
<name>A0A9D2P805_9FIRM</name>
<dbReference type="Gene3D" id="3.40.50.10490">
    <property type="entry name" value="Glucose-6-phosphate isomerase like protein, domain 1"/>
    <property type="match status" value="1"/>
</dbReference>
<reference evidence="2" key="1">
    <citation type="journal article" date="2021" name="PeerJ">
        <title>Extensive microbial diversity within the chicken gut microbiome revealed by metagenomics and culture.</title>
        <authorList>
            <person name="Gilroy R."/>
            <person name="Ravi A."/>
            <person name="Getino M."/>
            <person name="Pursley I."/>
            <person name="Horton D.L."/>
            <person name="Alikhan N.F."/>
            <person name="Baker D."/>
            <person name="Gharbi K."/>
            <person name="Hall N."/>
            <person name="Watson M."/>
            <person name="Adriaenssens E.M."/>
            <person name="Foster-Nyarko E."/>
            <person name="Jarju S."/>
            <person name="Secka A."/>
            <person name="Antonio M."/>
            <person name="Oren A."/>
            <person name="Chaudhuri R.R."/>
            <person name="La Ragione R."/>
            <person name="Hildebrand F."/>
            <person name="Pallen M.J."/>
        </authorList>
    </citation>
    <scope>NUCLEOTIDE SEQUENCE</scope>
    <source>
        <strain evidence="2">ChiSjej5B23-2810</strain>
    </source>
</reference>
<dbReference type="Gene3D" id="1.10.10.10">
    <property type="entry name" value="Winged helix-like DNA-binding domain superfamily/Winged helix DNA-binding domain"/>
    <property type="match status" value="1"/>
</dbReference>
<comment type="caution">
    <text evidence="2">The sequence shown here is derived from an EMBL/GenBank/DDBJ whole genome shotgun (WGS) entry which is preliminary data.</text>
</comment>
<dbReference type="PANTHER" id="PTHR30514">
    <property type="entry name" value="GLUCOKINASE"/>
    <property type="match status" value="1"/>
</dbReference>
<dbReference type="PANTHER" id="PTHR30514:SF1">
    <property type="entry name" value="HTH-TYPE TRANSCRIPTIONAL REGULATOR HEXR-RELATED"/>
    <property type="match status" value="1"/>
</dbReference>
<dbReference type="InterPro" id="IPR009057">
    <property type="entry name" value="Homeodomain-like_sf"/>
</dbReference>
<dbReference type="EMBL" id="DWWN01000044">
    <property type="protein sequence ID" value="HJC45820.1"/>
    <property type="molecule type" value="Genomic_DNA"/>
</dbReference>
<dbReference type="InterPro" id="IPR046348">
    <property type="entry name" value="SIS_dom_sf"/>
</dbReference>
<reference evidence="2" key="2">
    <citation type="submission" date="2021-04" db="EMBL/GenBank/DDBJ databases">
        <authorList>
            <person name="Gilroy R."/>
        </authorList>
    </citation>
    <scope>NUCLEOTIDE SEQUENCE</scope>
    <source>
        <strain evidence="2">ChiSjej5B23-2810</strain>
    </source>
</reference>
<accession>A0A9D2P805</accession>
<dbReference type="GO" id="GO:0097367">
    <property type="term" value="F:carbohydrate derivative binding"/>
    <property type="evidence" value="ECO:0007669"/>
    <property type="project" value="InterPro"/>
</dbReference>
<evidence type="ECO:0000259" key="1">
    <source>
        <dbReference type="PROSITE" id="PS51071"/>
    </source>
</evidence>